<keyword evidence="4 8" id="KW-0812">Transmembrane</keyword>
<evidence type="ECO:0000256" key="2">
    <source>
        <dbReference type="ARBA" id="ARBA00022448"/>
    </source>
</evidence>
<evidence type="ECO:0000256" key="6">
    <source>
        <dbReference type="ARBA" id="ARBA00023136"/>
    </source>
</evidence>
<dbReference type="PANTHER" id="PTHR43266:SF2">
    <property type="entry name" value="MAJOR FACILITATOR SUPERFAMILY (MFS) PROFILE DOMAIN-CONTAINING PROTEIN"/>
    <property type="match status" value="1"/>
</dbReference>
<dbReference type="SUPFAM" id="SSF103473">
    <property type="entry name" value="MFS general substrate transporter"/>
    <property type="match status" value="1"/>
</dbReference>
<keyword evidence="11" id="KW-1185">Reference proteome</keyword>
<accession>A0A6M8B5Z8</accession>
<feature type="transmembrane region" description="Helical" evidence="8">
    <location>
        <begin position="332"/>
        <end position="352"/>
    </location>
</feature>
<dbReference type="RefSeq" id="WP_159524376.1">
    <property type="nucleotide sequence ID" value="NZ_CP053642.1"/>
</dbReference>
<protein>
    <submittedName>
        <fullName evidence="10">MFS transporter</fullName>
    </submittedName>
</protein>
<feature type="transmembrane region" description="Helical" evidence="8">
    <location>
        <begin position="246"/>
        <end position="266"/>
    </location>
</feature>
<dbReference type="InterPro" id="IPR011701">
    <property type="entry name" value="MFS"/>
</dbReference>
<dbReference type="KEGG" id="amam:HPC72_03960"/>
<evidence type="ECO:0000313" key="10">
    <source>
        <dbReference type="EMBL" id="QKD79516.1"/>
    </source>
</evidence>
<dbReference type="CDD" id="cd06173">
    <property type="entry name" value="MFS_MefA_like"/>
    <property type="match status" value="1"/>
</dbReference>
<evidence type="ECO:0000256" key="8">
    <source>
        <dbReference type="SAM" id="Phobius"/>
    </source>
</evidence>
<feature type="transmembrane region" description="Helical" evidence="8">
    <location>
        <begin position="382"/>
        <end position="403"/>
    </location>
</feature>
<feature type="transmembrane region" description="Helical" evidence="8">
    <location>
        <begin position="273"/>
        <end position="291"/>
    </location>
</feature>
<keyword evidence="3" id="KW-1003">Cell membrane</keyword>
<gene>
    <name evidence="10" type="ORF">HPC72_03960</name>
</gene>
<comment type="subcellular location">
    <subcellularLocation>
        <location evidence="1">Cell membrane</location>
        <topology evidence="1">Multi-pass membrane protein</topology>
    </subcellularLocation>
</comment>
<dbReference type="Proteomes" id="UP000504752">
    <property type="component" value="Chromosome"/>
</dbReference>
<keyword evidence="5 8" id="KW-1133">Transmembrane helix</keyword>
<dbReference type="Gene3D" id="1.20.1250.20">
    <property type="entry name" value="MFS general substrate transporter like domains"/>
    <property type="match status" value="1"/>
</dbReference>
<sequence>MRLLGLLVLGSFITSLGTGMTAFGLAIMAYASTGSASAVAAVQICALAPLILLAPVAGALADRHDRRLVMILGDGGSILGLLVILAALRPGRPSLALVLVGVALSSVMASLTEPALRASVSELVDPEQYVRASGLLQASSAAKLLVAPALAGLLLPVLGLPGIILIDASTCALTVACSLAVRRALPPRAAEAPAPARERLLGGWHQIRHEPRLRALVIIMTALTTTIGVVQVLFKPSLLPWMSASGVGLIETLCATGLLIGAALATATRARPASLLTGGTAITGAAMIAMAARPWLWSVAIAGIIAFAALALCQAGADALARERLDPGSEAAAWGTISLITQSGYLLAYATAAPLADQVFSPLVRDGGIPAALVGSGPGRGAALTITATGALTIALAALLGAARARWDPRAAPASPTKSSKEGAAASADS</sequence>
<feature type="transmembrane region" description="Helical" evidence="8">
    <location>
        <begin position="68"/>
        <end position="88"/>
    </location>
</feature>
<evidence type="ECO:0000256" key="5">
    <source>
        <dbReference type="ARBA" id="ARBA00022989"/>
    </source>
</evidence>
<dbReference type="GO" id="GO:0022857">
    <property type="term" value="F:transmembrane transporter activity"/>
    <property type="evidence" value="ECO:0007669"/>
    <property type="project" value="InterPro"/>
</dbReference>
<dbReference type="GO" id="GO:0005886">
    <property type="term" value="C:plasma membrane"/>
    <property type="evidence" value="ECO:0007669"/>
    <property type="project" value="UniProtKB-SubCell"/>
</dbReference>
<evidence type="ECO:0000259" key="9">
    <source>
        <dbReference type="PROSITE" id="PS50850"/>
    </source>
</evidence>
<feature type="transmembrane region" description="Helical" evidence="8">
    <location>
        <begin position="297"/>
        <end position="320"/>
    </location>
</feature>
<keyword evidence="6 8" id="KW-0472">Membrane</keyword>
<feature type="region of interest" description="Disordered" evidence="7">
    <location>
        <begin position="409"/>
        <end position="430"/>
    </location>
</feature>
<dbReference type="Pfam" id="PF07690">
    <property type="entry name" value="MFS_1"/>
    <property type="match status" value="1"/>
</dbReference>
<dbReference type="EMBL" id="CP053642">
    <property type="protein sequence ID" value="QKD79516.1"/>
    <property type="molecule type" value="Genomic_DNA"/>
</dbReference>
<name>A0A6M8B5Z8_9ACTO</name>
<dbReference type="InterPro" id="IPR036259">
    <property type="entry name" value="MFS_trans_sf"/>
</dbReference>
<evidence type="ECO:0000256" key="4">
    <source>
        <dbReference type="ARBA" id="ARBA00022692"/>
    </source>
</evidence>
<evidence type="ECO:0000256" key="3">
    <source>
        <dbReference type="ARBA" id="ARBA00022475"/>
    </source>
</evidence>
<dbReference type="InterPro" id="IPR020846">
    <property type="entry name" value="MFS_dom"/>
</dbReference>
<feature type="transmembrane region" description="Helical" evidence="8">
    <location>
        <begin position="215"/>
        <end position="234"/>
    </location>
</feature>
<evidence type="ECO:0000313" key="11">
    <source>
        <dbReference type="Proteomes" id="UP000504752"/>
    </source>
</evidence>
<feature type="transmembrane region" description="Helical" evidence="8">
    <location>
        <begin position="41"/>
        <end position="61"/>
    </location>
</feature>
<reference evidence="10 11" key="1">
    <citation type="submission" date="2020-05" db="EMBL/GenBank/DDBJ databases">
        <title>Actinomyces sp. zg-325.</title>
        <authorList>
            <person name="Yang C."/>
        </authorList>
    </citation>
    <scope>NUCLEOTIDE SEQUENCE [LARGE SCALE GENOMIC DNA]</scope>
    <source>
        <strain evidence="11">zg-325</strain>
    </source>
</reference>
<feature type="domain" description="Major facilitator superfamily (MFS) profile" evidence="9">
    <location>
        <begin position="1"/>
        <end position="186"/>
    </location>
</feature>
<dbReference type="PANTHER" id="PTHR43266">
    <property type="entry name" value="MACROLIDE-EFFLUX PROTEIN"/>
    <property type="match status" value="1"/>
</dbReference>
<dbReference type="PROSITE" id="PS50850">
    <property type="entry name" value="MFS"/>
    <property type="match status" value="1"/>
</dbReference>
<dbReference type="AlphaFoldDB" id="A0A6M8B5Z8"/>
<proteinExistence type="predicted"/>
<keyword evidence="2" id="KW-0813">Transport</keyword>
<organism evidence="10 11">
    <name type="scientific">Actinomyces marmotae</name>
    <dbReference type="NCBI Taxonomy" id="2737173"/>
    <lineage>
        <taxon>Bacteria</taxon>
        <taxon>Bacillati</taxon>
        <taxon>Actinomycetota</taxon>
        <taxon>Actinomycetes</taxon>
        <taxon>Actinomycetales</taxon>
        <taxon>Actinomycetaceae</taxon>
        <taxon>Actinomyces</taxon>
    </lineage>
</organism>
<evidence type="ECO:0000256" key="7">
    <source>
        <dbReference type="SAM" id="MobiDB-lite"/>
    </source>
</evidence>
<evidence type="ECO:0000256" key="1">
    <source>
        <dbReference type="ARBA" id="ARBA00004651"/>
    </source>
</evidence>